<name>A0A6A5RVX2_9PLEO</name>
<dbReference type="Proteomes" id="UP000800082">
    <property type="component" value="Unassembled WGS sequence"/>
</dbReference>
<feature type="compositionally biased region" description="Basic and acidic residues" evidence="1">
    <location>
        <begin position="194"/>
        <end position="206"/>
    </location>
</feature>
<dbReference type="AlphaFoldDB" id="A0A6A5RVX2"/>
<feature type="region of interest" description="Disordered" evidence="1">
    <location>
        <begin position="175"/>
        <end position="206"/>
    </location>
</feature>
<evidence type="ECO:0000256" key="1">
    <source>
        <dbReference type="SAM" id="MobiDB-lite"/>
    </source>
</evidence>
<organism evidence="2 3">
    <name type="scientific">Didymella exigua CBS 183.55</name>
    <dbReference type="NCBI Taxonomy" id="1150837"/>
    <lineage>
        <taxon>Eukaryota</taxon>
        <taxon>Fungi</taxon>
        <taxon>Dikarya</taxon>
        <taxon>Ascomycota</taxon>
        <taxon>Pezizomycotina</taxon>
        <taxon>Dothideomycetes</taxon>
        <taxon>Pleosporomycetidae</taxon>
        <taxon>Pleosporales</taxon>
        <taxon>Pleosporineae</taxon>
        <taxon>Didymellaceae</taxon>
        <taxon>Didymella</taxon>
    </lineage>
</organism>
<reference evidence="2" key="1">
    <citation type="journal article" date="2020" name="Stud. Mycol.">
        <title>101 Dothideomycetes genomes: a test case for predicting lifestyles and emergence of pathogens.</title>
        <authorList>
            <person name="Haridas S."/>
            <person name="Albert R."/>
            <person name="Binder M."/>
            <person name="Bloem J."/>
            <person name="Labutti K."/>
            <person name="Salamov A."/>
            <person name="Andreopoulos B."/>
            <person name="Baker S."/>
            <person name="Barry K."/>
            <person name="Bills G."/>
            <person name="Bluhm B."/>
            <person name="Cannon C."/>
            <person name="Castanera R."/>
            <person name="Culley D."/>
            <person name="Daum C."/>
            <person name="Ezra D."/>
            <person name="Gonzalez J."/>
            <person name="Henrissat B."/>
            <person name="Kuo A."/>
            <person name="Liang C."/>
            <person name="Lipzen A."/>
            <person name="Lutzoni F."/>
            <person name="Magnuson J."/>
            <person name="Mondo S."/>
            <person name="Nolan M."/>
            <person name="Ohm R."/>
            <person name="Pangilinan J."/>
            <person name="Park H.-J."/>
            <person name="Ramirez L."/>
            <person name="Alfaro M."/>
            <person name="Sun H."/>
            <person name="Tritt A."/>
            <person name="Yoshinaga Y."/>
            <person name="Zwiers L.-H."/>
            <person name="Turgeon B."/>
            <person name="Goodwin S."/>
            <person name="Spatafora J."/>
            <person name="Crous P."/>
            <person name="Grigoriev I."/>
        </authorList>
    </citation>
    <scope>NUCLEOTIDE SEQUENCE</scope>
    <source>
        <strain evidence="2">CBS 183.55</strain>
    </source>
</reference>
<dbReference type="RefSeq" id="XP_033451376.1">
    <property type="nucleotide sequence ID" value="XM_033591583.1"/>
</dbReference>
<proteinExistence type="predicted"/>
<evidence type="ECO:0000313" key="2">
    <source>
        <dbReference type="EMBL" id="KAF1931128.1"/>
    </source>
</evidence>
<dbReference type="GeneID" id="54349251"/>
<dbReference type="EMBL" id="ML978961">
    <property type="protein sequence ID" value="KAF1931128.1"/>
    <property type="molecule type" value="Genomic_DNA"/>
</dbReference>
<evidence type="ECO:0000313" key="3">
    <source>
        <dbReference type="Proteomes" id="UP000800082"/>
    </source>
</evidence>
<accession>A0A6A5RVX2</accession>
<keyword evidence="3" id="KW-1185">Reference proteome</keyword>
<gene>
    <name evidence="2" type="ORF">M421DRAFT_417781</name>
</gene>
<dbReference type="OrthoDB" id="3941744at2759"/>
<sequence length="206" mass="22812">MSSKPSAGHVEATVLHAILKRHAKNPHARSQALDAVMSAPNSFNPSSKSRNAAVRLVKWDVDNDTPAIWLHPAEGTIPTMHYYSWCALGRPTPRENRIYVGMNNISRPSHKRGEHCGSCVADAWQNASLCLINDFSKLEVKVQQKKTTITRKVGEQGSAGVRKVLGNLRESFRSQGFNEAAEGSKHPKPAKPAKRQDLTAERVWRS</sequence>
<protein>
    <submittedName>
        <fullName evidence="2">Uncharacterized protein</fullName>
    </submittedName>
</protein>